<comment type="caution">
    <text evidence="1">The sequence shown here is derived from an EMBL/GenBank/DDBJ whole genome shotgun (WGS) entry which is preliminary data.</text>
</comment>
<dbReference type="EMBL" id="JAFMPT010000006">
    <property type="protein sequence ID" value="MCC1484259.1"/>
    <property type="molecule type" value="Genomic_DNA"/>
</dbReference>
<reference evidence="1" key="2">
    <citation type="submission" date="2021-10" db="EMBL/GenBank/DDBJ databases">
        <title>Genome of Winogradskyella sp. E313.</title>
        <authorList>
            <person name="Zhou Y."/>
        </authorList>
    </citation>
    <scope>NUCLEOTIDE SEQUENCE</scope>
    <source>
        <strain evidence="1">E313</strain>
    </source>
</reference>
<evidence type="ECO:0000313" key="2">
    <source>
        <dbReference type="Proteomes" id="UP000778797"/>
    </source>
</evidence>
<dbReference type="Proteomes" id="UP000778797">
    <property type="component" value="Unassembled WGS sequence"/>
</dbReference>
<evidence type="ECO:0000313" key="1">
    <source>
        <dbReference type="EMBL" id="MCC1484259.1"/>
    </source>
</evidence>
<dbReference type="RefSeq" id="WP_227476700.1">
    <property type="nucleotide sequence ID" value="NZ_JAFMPT010000006.1"/>
</dbReference>
<name>A0ABS8EM19_9FLAO</name>
<sequence>MYKKAGNIIYTLTDFQYPFLNQKTPINAINICASVIAIKTPNDPRLNVNAFR</sequence>
<keyword evidence="2" id="KW-1185">Reference proteome</keyword>
<accession>A0ABS8EM19</accession>
<gene>
    <name evidence="1" type="ORF">J1C55_06655</name>
</gene>
<reference evidence="1" key="1">
    <citation type="submission" date="2021-03" db="EMBL/GenBank/DDBJ databases">
        <authorList>
            <person name="Ping X."/>
        </authorList>
    </citation>
    <scope>NUCLEOTIDE SEQUENCE</scope>
    <source>
        <strain evidence="1">E313</strain>
    </source>
</reference>
<organism evidence="1 2">
    <name type="scientific">Winogradskyella immobilis</name>
    <dbReference type="NCBI Taxonomy" id="2816852"/>
    <lineage>
        <taxon>Bacteria</taxon>
        <taxon>Pseudomonadati</taxon>
        <taxon>Bacteroidota</taxon>
        <taxon>Flavobacteriia</taxon>
        <taxon>Flavobacteriales</taxon>
        <taxon>Flavobacteriaceae</taxon>
        <taxon>Winogradskyella</taxon>
    </lineage>
</organism>
<protein>
    <submittedName>
        <fullName evidence="1">Uncharacterized protein</fullName>
    </submittedName>
</protein>
<proteinExistence type="predicted"/>